<dbReference type="SUPFAM" id="SSF54292">
    <property type="entry name" value="2Fe-2S ferredoxin-like"/>
    <property type="match status" value="1"/>
</dbReference>
<dbReference type="PANTHER" id="PTHR45444:SF3">
    <property type="entry name" value="XANTHINE DEHYDROGENASE"/>
    <property type="match status" value="1"/>
</dbReference>
<dbReference type="InterPro" id="IPR036318">
    <property type="entry name" value="FAD-bd_PCMH-like_sf"/>
</dbReference>
<dbReference type="SUPFAM" id="SSF55447">
    <property type="entry name" value="CO dehydrogenase flavoprotein C-terminal domain-like"/>
    <property type="match status" value="1"/>
</dbReference>
<dbReference type="NCBIfam" id="TIGR02963">
    <property type="entry name" value="xanthine_xdhA"/>
    <property type="match status" value="1"/>
</dbReference>
<dbReference type="InterPro" id="IPR005107">
    <property type="entry name" value="CO_DH_flav_C"/>
</dbReference>
<dbReference type="Gene3D" id="3.30.390.50">
    <property type="entry name" value="CO dehydrogenase flavoprotein, C-terminal domain"/>
    <property type="match status" value="1"/>
</dbReference>
<dbReference type="InterPro" id="IPR036010">
    <property type="entry name" value="2Fe-2S_ferredoxin-like_sf"/>
</dbReference>
<evidence type="ECO:0000256" key="4">
    <source>
        <dbReference type="ARBA" id="ARBA00023002"/>
    </source>
</evidence>
<dbReference type="GO" id="GO:0004854">
    <property type="term" value="F:xanthine dehydrogenase activity"/>
    <property type="evidence" value="ECO:0007669"/>
    <property type="project" value="UniProtKB-EC"/>
</dbReference>
<dbReference type="Proteomes" id="UP000481643">
    <property type="component" value="Unassembled WGS sequence"/>
</dbReference>
<dbReference type="InterPro" id="IPR014307">
    <property type="entry name" value="Xanthine_DH_ssu"/>
</dbReference>
<dbReference type="Proteomes" id="UP000430843">
    <property type="component" value="Unassembled WGS sequence"/>
</dbReference>
<dbReference type="PROSITE" id="PS51387">
    <property type="entry name" value="FAD_PCMH"/>
    <property type="match status" value="1"/>
</dbReference>
<evidence type="ECO:0000256" key="3">
    <source>
        <dbReference type="ARBA" id="ARBA00022827"/>
    </source>
</evidence>
<reference evidence="10 13" key="2">
    <citation type="submission" date="2020-04" db="EMBL/GenBank/DDBJ databases">
        <title>Whole genome sequencing of clinical and environmental type strains of Ochrobactrum.</title>
        <authorList>
            <person name="Dharne M."/>
        </authorList>
    </citation>
    <scope>NUCLEOTIDE SEQUENCE [LARGE SCALE GENOMIC DNA]</scope>
    <source>
        <strain evidence="10 13">DSM 13340</strain>
    </source>
</reference>
<dbReference type="InterPro" id="IPR012175">
    <property type="entry name" value="Xanth_DH_ssu_bac"/>
</dbReference>
<keyword evidence="5" id="KW-0408">Iron</keyword>
<keyword evidence="2" id="KW-0479">Metal-binding</keyword>
<evidence type="ECO:0000313" key="9">
    <source>
        <dbReference type="EMBL" id="KAB2682441.1"/>
    </source>
</evidence>
<dbReference type="EMBL" id="WBWA01000003">
    <property type="protein sequence ID" value="KAB2666678.1"/>
    <property type="molecule type" value="Genomic_DNA"/>
</dbReference>
<keyword evidence="11" id="KW-1185">Reference proteome</keyword>
<gene>
    <name evidence="9" type="primary">xdhA</name>
    <name evidence="8" type="ORF">F9K91_05740</name>
    <name evidence="9" type="ORF">F9L08_17250</name>
    <name evidence="10" type="ORF">HGG76_06780</name>
</gene>
<keyword evidence="1" id="KW-0285">Flavoprotein</keyword>
<evidence type="ECO:0000313" key="11">
    <source>
        <dbReference type="Proteomes" id="UP000430843"/>
    </source>
</evidence>
<dbReference type="Pfam" id="PF01799">
    <property type="entry name" value="Fer2_2"/>
    <property type="match status" value="1"/>
</dbReference>
<dbReference type="GO" id="GO:0005506">
    <property type="term" value="F:iron ion binding"/>
    <property type="evidence" value="ECO:0007669"/>
    <property type="project" value="InterPro"/>
</dbReference>
<feature type="domain" description="2Fe-2S ferredoxin-type" evidence="6">
    <location>
        <begin position="11"/>
        <end position="96"/>
    </location>
</feature>
<dbReference type="CDD" id="cd00207">
    <property type="entry name" value="fer2"/>
    <property type="match status" value="1"/>
</dbReference>
<dbReference type="Gene3D" id="3.30.465.10">
    <property type="match status" value="1"/>
</dbReference>
<dbReference type="PIRSF" id="PIRSF036557">
    <property type="entry name" value="XdhA_RC"/>
    <property type="match status" value="1"/>
</dbReference>
<protein>
    <submittedName>
        <fullName evidence="9">Xanthine dehydrogenase small subunit</fullName>
        <ecNumber evidence="9">1.17.1.4</ecNumber>
    </submittedName>
</protein>
<evidence type="ECO:0000313" key="10">
    <source>
        <dbReference type="EMBL" id="NKW09528.1"/>
    </source>
</evidence>
<evidence type="ECO:0000259" key="6">
    <source>
        <dbReference type="PROSITE" id="PS51085"/>
    </source>
</evidence>
<evidence type="ECO:0000313" key="8">
    <source>
        <dbReference type="EMBL" id="KAB2666678.1"/>
    </source>
</evidence>
<dbReference type="InterPro" id="IPR002346">
    <property type="entry name" value="Mopterin_DH_FAD-bd"/>
</dbReference>
<dbReference type="PROSITE" id="PS00197">
    <property type="entry name" value="2FE2S_FER_1"/>
    <property type="match status" value="1"/>
</dbReference>
<dbReference type="InterPro" id="IPR012675">
    <property type="entry name" value="Beta-grasp_dom_sf"/>
</dbReference>
<dbReference type="PANTHER" id="PTHR45444">
    <property type="entry name" value="XANTHINE DEHYDROGENASE"/>
    <property type="match status" value="1"/>
</dbReference>
<dbReference type="InterPro" id="IPR036884">
    <property type="entry name" value="2Fe-2S-bd_dom_sf"/>
</dbReference>
<comment type="caution">
    <text evidence="9">The sequence shown here is derived from an EMBL/GenBank/DDBJ whole genome shotgun (WGS) entry which is preliminary data.</text>
</comment>
<keyword evidence="4 9" id="KW-0560">Oxidoreductase</keyword>
<dbReference type="InterPro" id="IPR016169">
    <property type="entry name" value="FAD-bd_PCMH_sub2"/>
</dbReference>
<dbReference type="InterPro" id="IPR016208">
    <property type="entry name" value="Ald_Oxase/xanthine_DH-like"/>
</dbReference>
<dbReference type="GO" id="GO:0071949">
    <property type="term" value="F:FAD binding"/>
    <property type="evidence" value="ECO:0007669"/>
    <property type="project" value="InterPro"/>
</dbReference>
<dbReference type="InterPro" id="IPR016166">
    <property type="entry name" value="FAD-bd_PCMH"/>
</dbReference>
<dbReference type="InterPro" id="IPR002888">
    <property type="entry name" value="2Fe-2S-bd"/>
</dbReference>
<evidence type="ECO:0000313" key="13">
    <source>
        <dbReference type="Proteomes" id="UP000558475"/>
    </source>
</evidence>
<dbReference type="AlphaFoldDB" id="A0A6L3YHU6"/>
<organism evidence="9 12">
    <name type="scientific">Brucella tritici</name>
    <dbReference type="NCBI Taxonomy" id="94626"/>
    <lineage>
        <taxon>Bacteria</taxon>
        <taxon>Pseudomonadati</taxon>
        <taxon>Pseudomonadota</taxon>
        <taxon>Alphaproteobacteria</taxon>
        <taxon>Hyphomicrobiales</taxon>
        <taxon>Brucellaceae</taxon>
        <taxon>Brucella/Ochrobactrum group</taxon>
        <taxon>Brucella</taxon>
    </lineage>
</organism>
<dbReference type="InterPro" id="IPR036683">
    <property type="entry name" value="CO_DH_flav_C_dom_sf"/>
</dbReference>
<reference evidence="11 12" key="1">
    <citation type="submission" date="2019-09" db="EMBL/GenBank/DDBJ databases">
        <title>Taxonomic organization of the family Brucellaceae based on a phylogenomic approach.</title>
        <authorList>
            <person name="Leclercq S."/>
            <person name="Cloeckaert A."/>
            <person name="Zygmunt M.S."/>
        </authorList>
    </citation>
    <scope>NUCLEOTIDE SEQUENCE [LARGE SCALE GENOMIC DNA]</scope>
    <source>
        <strain evidence="8 11">LMG 18957</strain>
        <strain evidence="9 12">WS1830</strain>
    </source>
</reference>
<evidence type="ECO:0000256" key="2">
    <source>
        <dbReference type="ARBA" id="ARBA00022723"/>
    </source>
</evidence>
<dbReference type="Gene3D" id="3.10.20.30">
    <property type="match status" value="1"/>
</dbReference>
<dbReference type="InterPro" id="IPR006058">
    <property type="entry name" value="2Fe2S_fd_BS"/>
</dbReference>
<dbReference type="Proteomes" id="UP000558475">
    <property type="component" value="Unassembled WGS sequence"/>
</dbReference>
<evidence type="ECO:0000313" key="12">
    <source>
        <dbReference type="Proteomes" id="UP000481643"/>
    </source>
</evidence>
<dbReference type="SUPFAM" id="SSF56176">
    <property type="entry name" value="FAD-binding/transporter-associated domain-like"/>
    <property type="match status" value="1"/>
</dbReference>
<name>A0A6L3YHU6_9HYPH</name>
<dbReference type="Pfam" id="PF03450">
    <property type="entry name" value="CO_deh_flav_C"/>
    <property type="match status" value="1"/>
</dbReference>
<dbReference type="GO" id="GO:0051537">
    <property type="term" value="F:2 iron, 2 sulfur cluster binding"/>
    <property type="evidence" value="ECO:0007669"/>
    <property type="project" value="InterPro"/>
</dbReference>
<dbReference type="EC" id="1.17.1.4" evidence="9"/>
<dbReference type="InterPro" id="IPR001041">
    <property type="entry name" value="2Fe-2S_ferredoxin-type"/>
</dbReference>
<dbReference type="EMBL" id="WBVX01000019">
    <property type="protein sequence ID" value="KAB2682441.1"/>
    <property type="molecule type" value="Genomic_DNA"/>
</dbReference>
<dbReference type="SUPFAM" id="SSF47741">
    <property type="entry name" value="CO dehydrogenase ISP C-domain like"/>
    <property type="match status" value="1"/>
</dbReference>
<feature type="domain" description="FAD-binding PCMH-type" evidence="7">
    <location>
        <begin position="201"/>
        <end position="374"/>
    </location>
</feature>
<dbReference type="Gene3D" id="3.30.43.10">
    <property type="entry name" value="Uridine Diphospho-n-acetylenolpyruvylglucosamine Reductase, domain 2"/>
    <property type="match status" value="1"/>
</dbReference>
<sequence>MNQSVHPSVRHTIRFLLNGEKVELDRVSPTETLLDYLRLSAKLRGTKEGCGEGDCGACTVLVGKISDGKLVYESVNACIRFMGSLDGCHVVTIEHLRGADGDLHPVQKAMIEFHGSQCGFCTPGFVMSLYALWMREPKPADAQIEKALQGNLCRCTGYEAIMRAARIISDYGTVMEDPLAAERAHVLEHLTAMRDGVRVEVGEGKDRLIVPGDLDDFATILAAEPKATIVAGSTDVGLWVTKMMRDISPVVFIGHLEELRSIREENGVVSIGAGVTYTEAFGFLAKRIPQLGQLINRIGGEQVRNMGTIGGNIANGSPIGDTPPPLIALNAKLTLRNGAERRTIPLEEFFIAYGKQDRQPGEFVEAVHVPVPAEGSHFAIYKVSKRYEEDITATLGAFHLTLDAAGNVETVRIAYGGMAATPKRASAVEAALTAKPWTEATVEAALEAYAQDYTPLSDMRATADYRLLAARNLLRRFFAETEGSYTPLRAAEIAAA</sequence>
<proteinExistence type="predicted"/>
<dbReference type="SMART" id="SM01092">
    <property type="entry name" value="CO_deh_flav_C"/>
    <property type="match status" value="1"/>
</dbReference>
<dbReference type="Pfam" id="PF00941">
    <property type="entry name" value="FAD_binding_5"/>
    <property type="match status" value="1"/>
</dbReference>
<dbReference type="Pfam" id="PF00111">
    <property type="entry name" value="Fer2"/>
    <property type="match status" value="1"/>
</dbReference>
<keyword evidence="3" id="KW-0274">FAD</keyword>
<dbReference type="InterPro" id="IPR016167">
    <property type="entry name" value="FAD-bd_PCMH_sub1"/>
</dbReference>
<accession>A0A6L3YHU6</accession>
<dbReference type="PROSITE" id="PS51085">
    <property type="entry name" value="2FE2S_FER_2"/>
    <property type="match status" value="1"/>
</dbReference>
<dbReference type="EMBL" id="JAAXZB010000001">
    <property type="protein sequence ID" value="NKW09528.1"/>
    <property type="molecule type" value="Genomic_DNA"/>
</dbReference>
<evidence type="ECO:0000256" key="1">
    <source>
        <dbReference type="ARBA" id="ARBA00022630"/>
    </source>
</evidence>
<evidence type="ECO:0000259" key="7">
    <source>
        <dbReference type="PROSITE" id="PS51387"/>
    </source>
</evidence>
<dbReference type="Gene3D" id="1.10.150.120">
    <property type="entry name" value="[2Fe-2S]-binding domain"/>
    <property type="match status" value="1"/>
</dbReference>
<evidence type="ECO:0000256" key="5">
    <source>
        <dbReference type="ARBA" id="ARBA00023004"/>
    </source>
</evidence>